<sequence>MDTILDAPAGASAAWRLADAACEAAGIRIVAAHDADAARRVSDAMGEIWGWKQPQFDTPLAVALAHSGGYVATVEQPDGTVVGAAMGFCGPPGRAFHSHILGLLPSAVGRGIGRAVKLAQRAWCLERGIDTMTWTFDPLVARNAFFNLRRLGATAAEYLPDFYGSMTDRVNAGQHTDRVLMRWDLRTRPPAATRPEPRLDGAHPAVADLDGAPSTYARPGTAATALVAVPGDIEGLRRTDPETARRWRQQTRTALTDLLGSGWRVVDFARPAAAGGMYVLTNTAPEKDPR</sequence>
<dbReference type="Proteomes" id="UP001410795">
    <property type="component" value="Unassembled WGS sequence"/>
</dbReference>
<evidence type="ECO:0000313" key="3">
    <source>
        <dbReference type="Proteomes" id="UP001410795"/>
    </source>
</evidence>
<dbReference type="InterPro" id="IPR000182">
    <property type="entry name" value="GNAT_dom"/>
</dbReference>
<dbReference type="RefSeq" id="WP_221859103.1">
    <property type="nucleotide sequence ID" value="NZ_BAAAYV010000009.1"/>
</dbReference>
<protein>
    <recommendedName>
        <fullName evidence="1">N-acetyltransferase domain-containing protein</fullName>
    </recommendedName>
</protein>
<organism evidence="2 3">
    <name type="scientific">Microbacterium marinilacus</name>
    <dbReference type="NCBI Taxonomy" id="415209"/>
    <lineage>
        <taxon>Bacteria</taxon>
        <taxon>Bacillati</taxon>
        <taxon>Actinomycetota</taxon>
        <taxon>Actinomycetes</taxon>
        <taxon>Micrococcales</taxon>
        <taxon>Microbacteriaceae</taxon>
        <taxon>Microbacterium</taxon>
    </lineage>
</organism>
<feature type="domain" description="N-acetyltransferase" evidence="1">
    <location>
        <begin position="25"/>
        <end position="186"/>
    </location>
</feature>
<dbReference type="InterPro" id="IPR038764">
    <property type="entry name" value="GNAT_N_AcTrfase_prd"/>
</dbReference>
<keyword evidence="3" id="KW-1185">Reference proteome</keyword>
<reference evidence="3" key="1">
    <citation type="journal article" date="2019" name="Int. J. Syst. Evol. Microbiol.">
        <title>The Global Catalogue of Microorganisms (GCM) 10K type strain sequencing project: providing services to taxonomists for standard genome sequencing and annotation.</title>
        <authorList>
            <consortium name="The Broad Institute Genomics Platform"/>
            <consortium name="The Broad Institute Genome Sequencing Center for Infectious Disease"/>
            <person name="Wu L."/>
            <person name="Ma J."/>
        </authorList>
    </citation>
    <scope>NUCLEOTIDE SEQUENCE [LARGE SCALE GENOMIC DNA]</scope>
    <source>
        <strain evidence="3">JCM 16546</strain>
    </source>
</reference>
<dbReference type="EMBL" id="BAAAYV010000009">
    <property type="protein sequence ID" value="GAA3659061.1"/>
    <property type="molecule type" value="Genomic_DNA"/>
</dbReference>
<evidence type="ECO:0000313" key="2">
    <source>
        <dbReference type="EMBL" id="GAA3659061.1"/>
    </source>
</evidence>
<dbReference type="CDD" id="cd04301">
    <property type="entry name" value="NAT_SF"/>
    <property type="match status" value="1"/>
</dbReference>
<name>A0ABP7BFD6_9MICO</name>
<dbReference type="SUPFAM" id="SSF55729">
    <property type="entry name" value="Acyl-CoA N-acyltransferases (Nat)"/>
    <property type="match status" value="1"/>
</dbReference>
<dbReference type="Gene3D" id="3.40.630.30">
    <property type="match status" value="1"/>
</dbReference>
<accession>A0ABP7BFD6</accession>
<proteinExistence type="predicted"/>
<dbReference type="PANTHER" id="PTHR41700">
    <property type="entry name" value="GCN5-RELATED N-ACETYLTRANSFERASE"/>
    <property type="match status" value="1"/>
</dbReference>
<dbReference type="InterPro" id="IPR016181">
    <property type="entry name" value="Acyl_CoA_acyltransferase"/>
</dbReference>
<gene>
    <name evidence="2" type="ORF">GCM10022202_19670</name>
</gene>
<comment type="caution">
    <text evidence="2">The sequence shown here is derived from an EMBL/GenBank/DDBJ whole genome shotgun (WGS) entry which is preliminary data.</text>
</comment>
<dbReference type="PROSITE" id="PS51186">
    <property type="entry name" value="GNAT"/>
    <property type="match status" value="1"/>
</dbReference>
<dbReference type="PANTHER" id="PTHR41700:SF1">
    <property type="entry name" value="N-ACETYLTRANSFERASE DOMAIN-CONTAINING PROTEIN"/>
    <property type="match status" value="1"/>
</dbReference>
<evidence type="ECO:0000259" key="1">
    <source>
        <dbReference type="PROSITE" id="PS51186"/>
    </source>
</evidence>